<comment type="caution">
    <text evidence="2">The sequence shown here is derived from an EMBL/GenBank/DDBJ whole genome shotgun (WGS) entry which is preliminary data.</text>
</comment>
<protein>
    <recommendedName>
        <fullName evidence="4">HNH nuclease domain-containing protein</fullName>
    </recommendedName>
</protein>
<reference evidence="2 3" key="1">
    <citation type="journal article" date="2019" name="Nat. Ecol. Evol.">
        <title>Megaphylogeny resolves global patterns of mushroom evolution.</title>
        <authorList>
            <person name="Varga T."/>
            <person name="Krizsan K."/>
            <person name="Foldi C."/>
            <person name="Dima B."/>
            <person name="Sanchez-Garcia M."/>
            <person name="Sanchez-Ramirez S."/>
            <person name="Szollosi G.J."/>
            <person name="Szarkandi J.G."/>
            <person name="Papp V."/>
            <person name="Albert L."/>
            <person name="Andreopoulos W."/>
            <person name="Angelini C."/>
            <person name="Antonin V."/>
            <person name="Barry K.W."/>
            <person name="Bougher N.L."/>
            <person name="Buchanan P."/>
            <person name="Buyck B."/>
            <person name="Bense V."/>
            <person name="Catcheside P."/>
            <person name="Chovatia M."/>
            <person name="Cooper J."/>
            <person name="Damon W."/>
            <person name="Desjardin D."/>
            <person name="Finy P."/>
            <person name="Geml J."/>
            <person name="Haridas S."/>
            <person name="Hughes K."/>
            <person name="Justo A."/>
            <person name="Karasinski D."/>
            <person name="Kautmanova I."/>
            <person name="Kiss B."/>
            <person name="Kocsube S."/>
            <person name="Kotiranta H."/>
            <person name="LaButti K.M."/>
            <person name="Lechner B.E."/>
            <person name="Liimatainen K."/>
            <person name="Lipzen A."/>
            <person name="Lukacs Z."/>
            <person name="Mihaltcheva S."/>
            <person name="Morgado L.N."/>
            <person name="Niskanen T."/>
            <person name="Noordeloos M.E."/>
            <person name="Ohm R.A."/>
            <person name="Ortiz-Santana B."/>
            <person name="Ovrebo C."/>
            <person name="Racz N."/>
            <person name="Riley R."/>
            <person name="Savchenko A."/>
            <person name="Shiryaev A."/>
            <person name="Soop K."/>
            <person name="Spirin V."/>
            <person name="Szebenyi C."/>
            <person name="Tomsovsky M."/>
            <person name="Tulloss R.E."/>
            <person name="Uehling J."/>
            <person name="Grigoriev I.V."/>
            <person name="Vagvolgyi C."/>
            <person name="Papp T."/>
            <person name="Martin F.M."/>
            <person name="Miettinen O."/>
            <person name="Hibbett D.S."/>
            <person name="Nagy L.G."/>
        </authorList>
    </citation>
    <scope>NUCLEOTIDE SEQUENCE [LARGE SCALE GENOMIC DNA]</scope>
    <source>
        <strain evidence="2 3">FP101781</strain>
    </source>
</reference>
<dbReference type="EMBL" id="QPFP01000008">
    <property type="protein sequence ID" value="TEB35249.1"/>
    <property type="molecule type" value="Genomic_DNA"/>
</dbReference>
<evidence type="ECO:0000313" key="2">
    <source>
        <dbReference type="EMBL" id="TEB35249.1"/>
    </source>
</evidence>
<evidence type="ECO:0008006" key="4">
    <source>
        <dbReference type="Google" id="ProtNLM"/>
    </source>
</evidence>
<proteinExistence type="predicted"/>
<dbReference type="Proteomes" id="UP000298030">
    <property type="component" value="Unassembled WGS sequence"/>
</dbReference>
<evidence type="ECO:0000256" key="1">
    <source>
        <dbReference type="SAM" id="MobiDB-lite"/>
    </source>
</evidence>
<dbReference type="AlphaFoldDB" id="A0A4Y7TNZ6"/>
<keyword evidence="3" id="KW-1185">Reference proteome</keyword>
<evidence type="ECO:0000313" key="3">
    <source>
        <dbReference type="Proteomes" id="UP000298030"/>
    </source>
</evidence>
<accession>A0A4Y7TNZ6</accession>
<dbReference type="STRING" id="71717.A0A4Y7TNZ6"/>
<name>A0A4Y7TNZ6_COPMI</name>
<feature type="region of interest" description="Disordered" evidence="1">
    <location>
        <begin position="1"/>
        <end position="20"/>
    </location>
</feature>
<organism evidence="2 3">
    <name type="scientific">Coprinellus micaceus</name>
    <name type="common">Glistening ink-cap mushroom</name>
    <name type="synonym">Coprinus micaceus</name>
    <dbReference type="NCBI Taxonomy" id="71717"/>
    <lineage>
        <taxon>Eukaryota</taxon>
        <taxon>Fungi</taxon>
        <taxon>Dikarya</taxon>
        <taxon>Basidiomycota</taxon>
        <taxon>Agaricomycotina</taxon>
        <taxon>Agaricomycetes</taxon>
        <taxon>Agaricomycetidae</taxon>
        <taxon>Agaricales</taxon>
        <taxon>Agaricineae</taxon>
        <taxon>Psathyrellaceae</taxon>
        <taxon>Coprinellus</taxon>
    </lineage>
</organism>
<feature type="region of interest" description="Disordered" evidence="1">
    <location>
        <begin position="80"/>
        <end position="102"/>
    </location>
</feature>
<sequence length="275" mass="30809">MTAISAVRKNQPLPPNPFREDLDASFHAAYDKCLRHEEAAQLSKRGAMTKTKEEQYTKEIVYGRCLGYLLTETSHTNGKRMVSDDIINPTGQGGNASPLRIPEPSVVRRDRDSLGLIVPAPEDHRAAKRAMSLSVRLHSDIAKASWKALKRDNYRCMFTGTLAEELHTAFDNLGLWFESKQDGPANTYLIRTMLPLRGLTTTEIIFTSSDPALELPDRRYLKLHAAICRVAHMSGVAEYMDKHDRDLEELSVLAPDGSSAELFTAHPQQRCVLAY</sequence>
<gene>
    <name evidence="2" type="ORF">FA13DRAFT_1772381</name>
</gene>
<dbReference type="OrthoDB" id="2104739at2759"/>